<keyword evidence="2" id="KW-1185">Reference proteome</keyword>
<dbReference type="InterPro" id="IPR052927">
    <property type="entry name" value="DCC_oxidoreductase"/>
</dbReference>
<dbReference type="STRING" id="229205.SAMN05444372_105123"/>
<accession>A0A1M5JCG8</accession>
<evidence type="ECO:0000313" key="2">
    <source>
        <dbReference type="Proteomes" id="UP000184020"/>
    </source>
</evidence>
<protein>
    <submittedName>
        <fullName evidence="1">Predicted thiol-disulfide oxidoreductase YuxK, DCC family</fullName>
    </submittedName>
</protein>
<dbReference type="EMBL" id="FQWF01000005">
    <property type="protein sequence ID" value="SHG38065.1"/>
    <property type="molecule type" value="Genomic_DNA"/>
</dbReference>
<dbReference type="Pfam" id="PF04134">
    <property type="entry name" value="DCC1-like"/>
    <property type="match status" value="1"/>
</dbReference>
<dbReference type="AlphaFoldDB" id="A0A1M5JCG8"/>
<sequence>MMLKMNSNTSASSPEMIRKMENLPKDKKVILFDGVCNLCDLAVQVIIKHDKKDVFRFVALQSDLGQRIIKHLGIDTQKTDSIILYQPGFAYFYKSEAALEIAKDLGGIYYFASLFSILPDSFNNAVYDYIARNRYKWYGKKDNCLIPTPELQDKFLS</sequence>
<dbReference type="Proteomes" id="UP000184020">
    <property type="component" value="Unassembled WGS sequence"/>
</dbReference>
<dbReference type="GO" id="GO:0015035">
    <property type="term" value="F:protein-disulfide reductase activity"/>
    <property type="evidence" value="ECO:0007669"/>
    <property type="project" value="InterPro"/>
</dbReference>
<gene>
    <name evidence="1" type="ORF">SAMN05444372_105123</name>
</gene>
<dbReference type="PANTHER" id="PTHR33639:SF2">
    <property type="entry name" value="DUF393 DOMAIN-CONTAINING PROTEIN"/>
    <property type="match status" value="1"/>
</dbReference>
<proteinExistence type="predicted"/>
<evidence type="ECO:0000313" key="1">
    <source>
        <dbReference type="EMBL" id="SHG38065.1"/>
    </source>
</evidence>
<name>A0A1M5JCG8_9FLAO</name>
<dbReference type="InterPro" id="IPR007263">
    <property type="entry name" value="DCC1-like"/>
</dbReference>
<dbReference type="PANTHER" id="PTHR33639">
    <property type="entry name" value="THIOL-DISULFIDE OXIDOREDUCTASE DCC"/>
    <property type="match status" value="1"/>
</dbReference>
<organism evidence="1 2">
    <name type="scientific">Flavobacterium micromati</name>
    <dbReference type="NCBI Taxonomy" id="229205"/>
    <lineage>
        <taxon>Bacteria</taxon>
        <taxon>Pseudomonadati</taxon>
        <taxon>Bacteroidota</taxon>
        <taxon>Flavobacteriia</taxon>
        <taxon>Flavobacteriales</taxon>
        <taxon>Flavobacteriaceae</taxon>
        <taxon>Flavobacterium</taxon>
    </lineage>
</organism>
<reference evidence="2" key="1">
    <citation type="submission" date="2016-11" db="EMBL/GenBank/DDBJ databases">
        <authorList>
            <person name="Varghese N."/>
            <person name="Submissions S."/>
        </authorList>
    </citation>
    <scope>NUCLEOTIDE SEQUENCE [LARGE SCALE GENOMIC DNA]</scope>
    <source>
        <strain evidence="2">DSM 17659</strain>
    </source>
</reference>